<dbReference type="Pfam" id="PF02469">
    <property type="entry name" value="Fasciclin"/>
    <property type="match status" value="1"/>
</dbReference>
<accession>A0A2P6V1H7</accession>
<reference evidence="3 4" key="1">
    <citation type="journal article" date="2018" name="Plant J.">
        <title>Genome sequences of Chlorella sorokiniana UTEX 1602 and Micractinium conductrix SAG 241.80: implications to maltose excretion by a green alga.</title>
        <authorList>
            <person name="Arriola M.B."/>
            <person name="Velmurugan N."/>
            <person name="Zhang Y."/>
            <person name="Plunkett M.H."/>
            <person name="Hondzo H."/>
            <person name="Barney B.M."/>
        </authorList>
    </citation>
    <scope>NUCLEOTIDE SEQUENCE [LARGE SCALE GENOMIC DNA]</scope>
    <source>
        <strain evidence="3 4">SAG 241.80</strain>
    </source>
</reference>
<organism evidence="3 4">
    <name type="scientific">Micractinium conductrix</name>
    <dbReference type="NCBI Taxonomy" id="554055"/>
    <lineage>
        <taxon>Eukaryota</taxon>
        <taxon>Viridiplantae</taxon>
        <taxon>Chlorophyta</taxon>
        <taxon>core chlorophytes</taxon>
        <taxon>Trebouxiophyceae</taxon>
        <taxon>Chlorellales</taxon>
        <taxon>Chlorellaceae</taxon>
        <taxon>Chlorella clade</taxon>
        <taxon>Micractinium</taxon>
    </lineage>
</organism>
<gene>
    <name evidence="3" type="ORF">C2E20_8367</name>
</gene>
<dbReference type="EMBL" id="LHPF02000044">
    <property type="protein sequence ID" value="PSC67952.1"/>
    <property type="molecule type" value="Genomic_DNA"/>
</dbReference>
<dbReference type="InterPro" id="IPR050904">
    <property type="entry name" value="Adhesion/Biosynth-related"/>
</dbReference>
<feature type="domain" description="FAS1" evidence="2">
    <location>
        <begin position="133"/>
        <end position="309"/>
    </location>
</feature>
<evidence type="ECO:0000256" key="1">
    <source>
        <dbReference type="SAM" id="SignalP"/>
    </source>
</evidence>
<comment type="caution">
    <text evidence="3">The sequence shown here is derived from an EMBL/GenBank/DDBJ whole genome shotgun (WGS) entry which is preliminary data.</text>
</comment>
<evidence type="ECO:0000313" key="3">
    <source>
        <dbReference type="EMBL" id="PSC67952.1"/>
    </source>
</evidence>
<proteinExistence type="predicted"/>
<dbReference type="PANTHER" id="PTHR10900">
    <property type="entry name" value="PERIOSTIN-RELATED"/>
    <property type="match status" value="1"/>
</dbReference>
<feature type="signal peptide" evidence="1">
    <location>
        <begin position="1"/>
        <end position="22"/>
    </location>
</feature>
<feature type="chain" id="PRO_5015160972" evidence="1">
    <location>
        <begin position="23"/>
        <end position="344"/>
    </location>
</feature>
<protein>
    <submittedName>
        <fullName evidence="3">Nex18 symbiotically induced</fullName>
    </submittedName>
</protein>
<dbReference type="PROSITE" id="PS51257">
    <property type="entry name" value="PROKAR_LIPOPROTEIN"/>
    <property type="match status" value="1"/>
</dbReference>
<keyword evidence="4" id="KW-1185">Reference proteome</keyword>
<dbReference type="PANTHER" id="PTHR10900:SF77">
    <property type="entry name" value="FI19380P1"/>
    <property type="match status" value="1"/>
</dbReference>
<sequence>MRRASLALLGLALLLGCSAASAQKLAQDVANATAVAAEQAVAAATAVASQAAATHATLEEQAAAYHAAKISAARDIHAAKVSAAREVHEAVQNATEALVSKTMAKHSRMLGETGAAAAAAVAVDTPVALPTECLSVAEVATKADDFSTLLAAAQAAGLAPALSDRSLQATVFAPTDKAFKDILKALGVTAAELLSKPDLLAAILKYHVVPGAPILSNTMQDDDKLPTLLAADLEAASMGGFVFGKKKDDAEDGVLVLDVKNVYSTKKINPGPRTGRQITVVGSLTEAAVLVADVQAGCPAVVHVIDTVLLPDIIKEPTLWETLATIWATGGAVAEEKAAPSLLV</sequence>
<dbReference type="SUPFAM" id="SSF82153">
    <property type="entry name" value="FAS1 domain"/>
    <property type="match status" value="1"/>
</dbReference>
<dbReference type="InterPro" id="IPR000782">
    <property type="entry name" value="FAS1_domain"/>
</dbReference>
<name>A0A2P6V1H7_9CHLO</name>
<evidence type="ECO:0000259" key="2">
    <source>
        <dbReference type="PROSITE" id="PS50213"/>
    </source>
</evidence>
<dbReference type="STRING" id="554055.A0A2P6V1H7"/>
<dbReference type="Gene3D" id="2.30.180.10">
    <property type="entry name" value="FAS1 domain"/>
    <property type="match status" value="1"/>
</dbReference>
<dbReference type="InterPro" id="IPR036378">
    <property type="entry name" value="FAS1_dom_sf"/>
</dbReference>
<dbReference type="OrthoDB" id="515320at2759"/>
<dbReference type="GO" id="GO:0005615">
    <property type="term" value="C:extracellular space"/>
    <property type="evidence" value="ECO:0007669"/>
    <property type="project" value="TreeGrafter"/>
</dbReference>
<dbReference type="AlphaFoldDB" id="A0A2P6V1H7"/>
<dbReference type="Proteomes" id="UP000239649">
    <property type="component" value="Unassembled WGS sequence"/>
</dbReference>
<keyword evidence="1" id="KW-0732">Signal</keyword>
<dbReference type="PROSITE" id="PS50213">
    <property type="entry name" value="FAS1"/>
    <property type="match status" value="1"/>
</dbReference>
<dbReference type="SMART" id="SM00554">
    <property type="entry name" value="FAS1"/>
    <property type="match status" value="1"/>
</dbReference>
<evidence type="ECO:0000313" key="4">
    <source>
        <dbReference type="Proteomes" id="UP000239649"/>
    </source>
</evidence>